<sequence length="256" mass="29805">MRLKILQLNILAGRFIDTVAHFLTANNYDLIHLQEVARGAWFDTHQSFDNFGYLKKKLGKGYHGELAIAAKKISDPTSYFANATFYRTKFQLLERKIIWLKKFRLLKERQERAIQDDPRNALCLKLQHNHSVLHSINTHLTWGPKPRDQEYKITQAKRLYRYLKTLTQPFILTGDFNLTPDTKIVKMFETIAVNLIKEYHVTNTLNPRVHYAQELFPKGLAIDYIFTSPTIKASSFAVVNQPNLSDHFGLQTEIEL</sequence>
<dbReference type="Proteomes" id="UP000176803">
    <property type="component" value="Unassembled WGS sequence"/>
</dbReference>
<comment type="caution">
    <text evidence="2">The sequence shown here is derived from an EMBL/GenBank/DDBJ whole genome shotgun (WGS) entry which is preliminary data.</text>
</comment>
<gene>
    <name evidence="2" type="ORF">A3F03_03910</name>
</gene>
<dbReference type="GO" id="GO:0000175">
    <property type="term" value="F:3'-5'-RNA exonuclease activity"/>
    <property type="evidence" value="ECO:0007669"/>
    <property type="project" value="TreeGrafter"/>
</dbReference>
<name>A0A1F7I196_9BACT</name>
<protein>
    <recommendedName>
        <fullName evidence="1">Endonuclease/exonuclease/phosphatase domain-containing protein</fullName>
    </recommendedName>
</protein>
<dbReference type="PANTHER" id="PTHR12121:SF36">
    <property type="entry name" value="ENDONUCLEASE_EXONUCLEASE_PHOSPHATASE DOMAIN-CONTAINING PROTEIN"/>
    <property type="match status" value="1"/>
</dbReference>
<reference evidence="2 3" key="1">
    <citation type="journal article" date="2016" name="Nat. Commun.">
        <title>Thousands of microbial genomes shed light on interconnected biogeochemical processes in an aquifer system.</title>
        <authorList>
            <person name="Anantharaman K."/>
            <person name="Brown C.T."/>
            <person name="Hug L.A."/>
            <person name="Sharon I."/>
            <person name="Castelle C.J."/>
            <person name="Probst A.J."/>
            <person name="Thomas B.C."/>
            <person name="Singh A."/>
            <person name="Wilkins M.J."/>
            <person name="Karaoz U."/>
            <person name="Brodie E.L."/>
            <person name="Williams K.H."/>
            <person name="Hubbard S.S."/>
            <person name="Banfield J.F."/>
        </authorList>
    </citation>
    <scope>NUCLEOTIDE SEQUENCE [LARGE SCALE GENOMIC DNA]</scope>
</reference>
<dbReference type="Gene3D" id="3.60.10.10">
    <property type="entry name" value="Endonuclease/exonuclease/phosphatase"/>
    <property type="match status" value="1"/>
</dbReference>
<dbReference type="EMBL" id="MGAC01000046">
    <property type="protein sequence ID" value="OGK37163.1"/>
    <property type="molecule type" value="Genomic_DNA"/>
</dbReference>
<dbReference type="InterPro" id="IPR005135">
    <property type="entry name" value="Endo/exonuclease/phosphatase"/>
</dbReference>
<proteinExistence type="predicted"/>
<dbReference type="AlphaFoldDB" id="A0A1F7I196"/>
<dbReference type="InterPro" id="IPR036691">
    <property type="entry name" value="Endo/exonu/phosph_ase_sf"/>
</dbReference>
<evidence type="ECO:0000313" key="2">
    <source>
        <dbReference type="EMBL" id="OGK37163.1"/>
    </source>
</evidence>
<organism evidence="2 3">
    <name type="scientific">Candidatus Roizmanbacteria bacterium RIFCSPHIGHO2_12_FULL_41_11</name>
    <dbReference type="NCBI Taxonomy" id="1802052"/>
    <lineage>
        <taxon>Bacteria</taxon>
        <taxon>Candidatus Roizmaniibacteriota</taxon>
    </lineage>
</organism>
<dbReference type="PANTHER" id="PTHR12121">
    <property type="entry name" value="CARBON CATABOLITE REPRESSOR PROTEIN 4"/>
    <property type="match status" value="1"/>
</dbReference>
<evidence type="ECO:0000313" key="3">
    <source>
        <dbReference type="Proteomes" id="UP000176803"/>
    </source>
</evidence>
<dbReference type="InterPro" id="IPR050410">
    <property type="entry name" value="CCR4/nocturin_mRNA_transcr"/>
</dbReference>
<accession>A0A1F7I196</accession>
<evidence type="ECO:0000259" key="1">
    <source>
        <dbReference type="Pfam" id="PF03372"/>
    </source>
</evidence>
<feature type="domain" description="Endonuclease/exonuclease/phosphatase" evidence="1">
    <location>
        <begin position="7"/>
        <end position="247"/>
    </location>
</feature>
<dbReference type="SUPFAM" id="SSF56219">
    <property type="entry name" value="DNase I-like"/>
    <property type="match status" value="1"/>
</dbReference>
<dbReference type="Pfam" id="PF03372">
    <property type="entry name" value="Exo_endo_phos"/>
    <property type="match status" value="1"/>
</dbReference>